<keyword evidence="4" id="KW-1185">Reference proteome</keyword>
<evidence type="ECO:0000256" key="2">
    <source>
        <dbReference type="SAM" id="MobiDB-lite"/>
    </source>
</evidence>
<organism evidence="3 4">
    <name type="scientific">Colletotrichum karsti</name>
    <dbReference type="NCBI Taxonomy" id="1095194"/>
    <lineage>
        <taxon>Eukaryota</taxon>
        <taxon>Fungi</taxon>
        <taxon>Dikarya</taxon>
        <taxon>Ascomycota</taxon>
        <taxon>Pezizomycotina</taxon>
        <taxon>Sordariomycetes</taxon>
        <taxon>Hypocreomycetidae</taxon>
        <taxon>Glomerellales</taxon>
        <taxon>Glomerellaceae</taxon>
        <taxon>Colletotrichum</taxon>
        <taxon>Colletotrichum boninense species complex</taxon>
    </lineage>
</organism>
<feature type="region of interest" description="Disordered" evidence="2">
    <location>
        <begin position="215"/>
        <end position="244"/>
    </location>
</feature>
<evidence type="ECO:0000313" key="4">
    <source>
        <dbReference type="Proteomes" id="UP000781932"/>
    </source>
</evidence>
<protein>
    <submittedName>
        <fullName evidence="3">Uncharacterized protein</fullName>
    </submittedName>
</protein>
<reference evidence="3" key="2">
    <citation type="submission" date="2020-11" db="EMBL/GenBank/DDBJ databases">
        <title>Whole genome sequencing of Colletotrichum sp.</title>
        <authorList>
            <person name="Li H."/>
        </authorList>
    </citation>
    <scope>NUCLEOTIDE SEQUENCE</scope>
    <source>
        <strain evidence="3">CkLH20</strain>
    </source>
</reference>
<feature type="coiled-coil region" evidence="1">
    <location>
        <begin position="64"/>
        <end position="113"/>
    </location>
</feature>
<evidence type="ECO:0000313" key="3">
    <source>
        <dbReference type="EMBL" id="KAF9873353.1"/>
    </source>
</evidence>
<comment type="caution">
    <text evidence="3">The sequence shown here is derived from an EMBL/GenBank/DDBJ whole genome shotgun (WGS) entry which is preliminary data.</text>
</comment>
<dbReference type="EMBL" id="JAATWM020000032">
    <property type="protein sequence ID" value="KAF9873353.1"/>
    <property type="molecule type" value="Genomic_DNA"/>
</dbReference>
<dbReference type="GeneID" id="62164955"/>
<name>A0A9P6HXK5_9PEZI</name>
<accession>A0A9P6HXK5</accession>
<dbReference type="Proteomes" id="UP000781932">
    <property type="component" value="Unassembled WGS sequence"/>
</dbReference>
<dbReference type="RefSeq" id="XP_038742814.1">
    <property type="nucleotide sequence ID" value="XM_038891881.1"/>
</dbReference>
<proteinExistence type="predicted"/>
<dbReference type="AlphaFoldDB" id="A0A9P6HXK5"/>
<sequence>MSILHSETSADDYLERRPILYDVSNNHIRRDLCNAIKQCVQFAESVDFKCCRGCSLSHFRGFSVRSFEDALEAACRRKREQKDREEQRRLLDVEAAAADRRKREQDTQEAEERRLRDIVAAAMDRWKREEETQEAEQRQLHDIEAAAADHRKREQETQEAEQRRLLDIEAAAADRRKREEEAEADEPRLLALFSDLMEFLIERVVKDVIEPRHAAAAQIQGNKSDAENVDGEEHHEKPMPNNLEEWIEKVKKGTDDGGSG</sequence>
<keyword evidence="1" id="KW-0175">Coiled coil</keyword>
<evidence type="ECO:0000256" key="1">
    <source>
        <dbReference type="SAM" id="Coils"/>
    </source>
</evidence>
<gene>
    <name evidence="3" type="ORF">CkaCkLH20_09166</name>
</gene>
<reference evidence="3" key="1">
    <citation type="submission" date="2020-03" db="EMBL/GenBank/DDBJ databases">
        <authorList>
            <person name="He L."/>
        </authorList>
    </citation>
    <scope>NUCLEOTIDE SEQUENCE</scope>
    <source>
        <strain evidence="3">CkLH20</strain>
    </source>
</reference>